<evidence type="ECO:0000313" key="1">
    <source>
        <dbReference type="EMBL" id="KAK4077627.1"/>
    </source>
</evidence>
<sequence length="147" mass="16604">MATWLQVYRPEAYKFPEPVNRIGKALPPSVCFRAPAADAQPSSPDADRPALTAWGDTVNRLDVTTKMIYMFKQFIPAFWMPAFDRFATLLGTPSLTQVTVIRMIIPHVGRSPSKLPLLKRELLIANAIRALLRIHEEWEQVISMTGL</sequence>
<evidence type="ECO:0000313" key="2">
    <source>
        <dbReference type="Proteomes" id="UP001287286"/>
    </source>
</evidence>
<organism evidence="1 2">
    <name type="scientific">Purpureocillium lilacinum</name>
    <name type="common">Paecilomyces lilacinus</name>
    <dbReference type="NCBI Taxonomy" id="33203"/>
    <lineage>
        <taxon>Eukaryota</taxon>
        <taxon>Fungi</taxon>
        <taxon>Dikarya</taxon>
        <taxon>Ascomycota</taxon>
        <taxon>Pezizomycotina</taxon>
        <taxon>Sordariomycetes</taxon>
        <taxon>Hypocreomycetidae</taxon>
        <taxon>Hypocreales</taxon>
        <taxon>Ophiocordycipitaceae</taxon>
        <taxon>Purpureocillium</taxon>
    </lineage>
</organism>
<dbReference type="EMBL" id="JAWRVI010000095">
    <property type="protein sequence ID" value="KAK4077627.1"/>
    <property type="molecule type" value="Genomic_DNA"/>
</dbReference>
<comment type="caution">
    <text evidence="1">The sequence shown here is derived from an EMBL/GenBank/DDBJ whole genome shotgun (WGS) entry which is preliminary data.</text>
</comment>
<proteinExistence type="predicted"/>
<name>A0ABR0BHA3_PURLI</name>
<reference evidence="1 2" key="1">
    <citation type="journal article" date="2024" name="Microbiol. Resour. Announc.">
        <title>Genome annotations for the ascomycete fungi Trichoderma harzianum, Trichoderma aggressivum, and Purpureocillium lilacinum.</title>
        <authorList>
            <person name="Beijen E.P.W."/>
            <person name="Ohm R.A."/>
        </authorList>
    </citation>
    <scope>NUCLEOTIDE SEQUENCE [LARGE SCALE GENOMIC DNA]</scope>
    <source>
        <strain evidence="1 2">CBS 150709</strain>
    </source>
</reference>
<keyword evidence="2" id="KW-1185">Reference proteome</keyword>
<gene>
    <name evidence="1" type="ORF">Purlil1_12265</name>
</gene>
<protein>
    <submittedName>
        <fullName evidence="1">Uncharacterized protein</fullName>
    </submittedName>
</protein>
<accession>A0ABR0BHA3</accession>
<dbReference type="Proteomes" id="UP001287286">
    <property type="component" value="Unassembled WGS sequence"/>
</dbReference>